<sequence>MVPPPSLLTLGRSLFLSSCSFGFAALLLSSHVCAQSQSSPPPLNVTFPGQPSASALSNVVQDNFLGISFELSSFDTLWGKTPLTMPDAMQNYISNLRQRHASPLRIRIGGNSMDGSTFVPSQTQMIILTDPNAYYNDVPVDFGPTFFDVLNAMADVVGEITYIIGLSMRDPAEDENVLELAAAARQMLGGRLDAMLLGNEPDIYAGHGTRQNYTIADYIPEIGKVINDLHNYPEGDLIPDIIVGGPSVCCSWDLDTVLSAGLTQYPYKYYTLQHYPTYICDGPTPQNTNISYFISHTNVPGYAQWEQKGVQMAKNGSVEVLVTEYNTVSCGGSNISDTGCEIAIPGPGAALILFDDNPNSTGFFTGNSTIAGLQGYPSSGVSCRLGGLSVVVAVVAVVIGTLQWVV</sequence>
<proteinExistence type="predicted"/>
<gene>
    <name evidence="2" type="ORF">HYDPIDRAFT_188846</name>
</gene>
<dbReference type="EMBL" id="KN839853">
    <property type="protein sequence ID" value="KIJ62952.1"/>
    <property type="molecule type" value="Genomic_DNA"/>
</dbReference>
<dbReference type="AlphaFoldDB" id="A0A0C9WE17"/>
<protein>
    <submittedName>
        <fullName evidence="2">Glycoside hydrolase family 79 protein</fullName>
    </submittedName>
</protein>
<evidence type="ECO:0000256" key="1">
    <source>
        <dbReference type="SAM" id="SignalP"/>
    </source>
</evidence>
<feature type="signal peptide" evidence="1">
    <location>
        <begin position="1"/>
        <end position="34"/>
    </location>
</feature>
<organism evidence="2 3">
    <name type="scientific">Hydnomerulius pinastri MD-312</name>
    <dbReference type="NCBI Taxonomy" id="994086"/>
    <lineage>
        <taxon>Eukaryota</taxon>
        <taxon>Fungi</taxon>
        <taxon>Dikarya</taxon>
        <taxon>Basidiomycota</taxon>
        <taxon>Agaricomycotina</taxon>
        <taxon>Agaricomycetes</taxon>
        <taxon>Agaricomycetidae</taxon>
        <taxon>Boletales</taxon>
        <taxon>Boletales incertae sedis</taxon>
        <taxon>Leucogyrophana</taxon>
    </lineage>
</organism>
<name>A0A0C9WE17_9AGAM</name>
<dbReference type="OrthoDB" id="2796951at2759"/>
<evidence type="ECO:0000313" key="2">
    <source>
        <dbReference type="EMBL" id="KIJ62952.1"/>
    </source>
</evidence>
<keyword evidence="2" id="KW-0378">Hydrolase</keyword>
<reference evidence="2 3" key="1">
    <citation type="submission" date="2014-04" db="EMBL/GenBank/DDBJ databases">
        <title>Evolutionary Origins and Diversification of the Mycorrhizal Mutualists.</title>
        <authorList>
            <consortium name="DOE Joint Genome Institute"/>
            <consortium name="Mycorrhizal Genomics Consortium"/>
            <person name="Kohler A."/>
            <person name="Kuo A."/>
            <person name="Nagy L.G."/>
            <person name="Floudas D."/>
            <person name="Copeland A."/>
            <person name="Barry K.W."/>
            <person name="Cichocki N."/>
            <person name="Veneault-Fourrey C."/>
            <person name="LaButti K."/>
            <person name="Lindquist E.A."/>
            <person name="Lipzen A."/>
            <person name="Lundell T."/>
            <person name="Morin E."/>
            <person name="Murat C."/>
            <person name="Riley R."/>
            <person name="Ohm R."/>
            <person name="Sun H."/>
            <person name="Tunlid A."/>
            <person name="Henrissat B."/>
            <person name="Grigoriev I.V."/>
            <person name="Hibbett D.S."/>
            <person name="Martin F."/>
        </authorList>
    </citation>
    <scope>NUCLEOTIDE SEQUENCE [LARGE SCALE GENOMIC DNA]</scope>
    <source>
        <strain evidence="2 3">MD-312</strain>
    </source>
</reference>
<dbReference type="SUPFAM" id="SSF51445">
    <property type="entry name" value="(Trans)glycosidases"/>
    <property type="match status" value="1"/>
</dbReference>
<feature type="chain" id="PRO_5002205300" evidence="1">
    <location>
        <begin position="35"/>
        <end position="406"/>
    </location>
</feature>
<accession>A0A0C9WE17</accession>
<dbReference type="InterPro" id="IPR017853">
    <property type="entry name" value="GH"/>
</dbReference>
<evidence type="ECO:0000313" key="3">
    <source>
        <dbReference type="Proteomes" id="UP000053820"/>
    </source>
</evidence>
<keyword evidence="1" id="KW-0732">Signal</keyword>
<dbReference type="InterPro" id="IPR052974">
    <property type="entry name" value="GH79_Enzymes"/>
</dbReference>
<dbReference type="PANTHER" id="PTHR36183">
    <property type="entry name" value="BETA-GLUCURONIDASE"/>
    <property type="match status" value="1"/>
</dbReference>
<dbReference type="HOGENOM" id="CLU_678044_0_0_1"/>
<dbReference type="Proteomes" id="UP000053820">
    <property type="component" value="Unassembled WGS sequence"/>
</dbReference>
<dbReference type="Gene3D" id="3.20.20.80">
    <property type="entry name" value="Glycosidases"/>
    <property type="match status" value="1"/>
</dbReference>
<keyword evidence="3" id="KW-1185">Reference proteome</keyword>
<dbReference type="GO" id="GO:0016787">
    <property type="term" value="F:hydrolase activity"/>
    <property type="evidence" value="ECO:0007669"/>
    <property type="project" value="UniProtKB-KW"/>
</dbReference>
<dbReference type="PANTHER" id="PTHR36183:SF2">
    <property type="entry name" value="BETA-GLUCURONIDASE C-TERMINAL DOMAIN-CONTAINING PROTEIN"/>
    <property type="match status" value="1"/>
</dbReference>